<keyword evidence="3" id="KW-1185">Reference proteome</keyword>
<reference evidence="2 3" key="1">
    <citation type="submission" date="2016-11" db="EMBL/GenBank/DDBJ databases">
        <authorList>
            <person name="Varghese N."/>
            <person name="Submissions S."/>
        </authorList>
    </citation>
    <scope>NUCLEOTIDE SEQUENCE [LARGE SCALE GENOMIC DNA]</scope>
    <source>
        <strain evidence="2 3">DSM 21988</strain>
    </source>
</reference>
<name>A0ABY1I8X2_9HYPH</name>
<proteinExistence type="predicted"/>
<evidence type="ECO:0000313" key="2">
    <source>
        <dbReference type="EMBL" id="SHI78947.1"/>
    </source>
</evidence>
<gene>
    <name evidence="2" type="ORF">SAMN02745911_1169</name>
</gene>
<organism evidence="2 3">
    <name type="scientific">Aureimonas altamirensis DSM 21988</name>
    <dbReference type="NCBI Taxonomy" id="1121026"/>
    <lineage>
        <taxon>Bacteria</taxon>
        <taxon>Pseudomonadati</taxon>
        <taxon>Pseudomonadota</taxon>
        <taxon>Alphaproteobacteria</taxon>
        <taxon>Hyphomicrobiales</taxon>
        <taxon>Aurantimonadaceae</taxon>
        <taxon>Aureimonas</taxon>
    </lineage>
</organism>
<sequence>MTVVGSPEMGKNAPKAMWLLLLVTWTIWFIVWALPEALYG</sequence>
<feature type="transmembrane region" description="Helical" evidence="1">
    <location>
        <begin position="16"/>
        <end position="34"/>
    </location>
</feature>
<comment type="caution">
    <text evidence="2">The sequence shown here is derived from an EMBL/GenBank/DDBJ whole genome shotgun (WGS) entry which is preliminary data.</text>
</comment>
<protein>
    <submittedName>
        <fullName evidence="2">Uncharacterized protein</fullName>
    </submittedName>
</protein>
<evidence type="ECO:0000313" key="3">
    <source>
        <dbReference type="Proteomes" id="UP000184290"/>
    </source>
</evidence>
<evidence type="ECO:0000256" key="1">
    <source>
        <dbReference type="SAM" id="Phobius"/>
    </source>
</evidence>
<keyword evidence="1" id="KW-0472">Membrane</keyword>
<accession>A0ABY1I8X2</accession>
<keyword evidence="1" id="KW-0812">Transmembrane</keyword>
<keyword evidence="1" id="KW-1133">Transmembrane helix</keyword>
<dbReference type="Proteomes" id="UP000184290">
    <property type="component" value="Unassembled WGS sequence"/>
</dbReference>
<dbReference type="EMBL" id="FQZC01000001">
    <property type="protein sequence ID" value="SHI78947.1"/>
    <property type="molecule type" value="Genomic_DNA"/>
</dbReference>